<name>A0A7W4Z8F9_9GAMM</name>
<dbReference type="AlphaFoldDB" id="A0A7W4Z8F9"/>
<evidence type="ECO:0000313" key="2">
    <source>
        <dbReference type="Proteomes" id="UP000537130"/>
    </source>
</evidence>
<comment type="caution">
    <text evidence="1">The sequence shown here is derived from an EMBL/GenBank/DDBJ whole genome shotgun (WGS) entry which is preliminary data.</text>
</comment>
<dbReference type="Proteomes" id="UP000537130">
    <property type="component" value="Unassembled WGS sequence"/>
</dbReference>
<organism evidence="1 2">
    <name type="scientific">Litorivivens lipolytica</name>
    <dbReference type="NCBI Taxonomy" id="1524264"/>
    <lineage>
        <taxon>Bacteria</taxon>
        <taxon>Pseudomonadati</taxon>
        <taxon>Pseudomonadota</taxon>
        <taxon>Gammaproteobacteria</taxon>
        <taxon>Litorivivens</taxon>
    </lineage>
</organism>
<keyword evidence="2" id="KW-1185">Reference proteome</keyword>
<protein>
    <submittedName>
        <fullName evidence="1">Uncharacterized protein</fullName>
    </submittedName>
</protein>
<accession>A0A7W4Z8F9</accession>
<dbReference type="EMBL" id="JACHWY010000004">
    <property type="protein sequence ID" value="MBB3048980.1"/>
    <property type="molecule type" value="Genomic_DNA"/>
</dbReference>
<gene>
    <name evidence="1" type="ORF">FHR99_003254</name>
</gene>
<proteinExistence type="predicted"/>
<reference evidence="1 2" key="1">
    <citation type="submission" date="2020-08" db="EMBL/GenBank/DDBJ databases">
        <title>Genomic Encyclopedia of Type Strains, Phase III (KMG-III): the genomes of soil and plant-associated and newly described type strains.</title>
        <authorList>
            <person name="Whitman W."/>
        </authorList>
    </citation>
    <scope>NUCLEOTIDE SEQUENCE [LARGE SCALE GENOMIC DNA]</scope>
    <source>
        <strain evidence="1 2">CECT 8654</strain>
    </source>
</reference>
<evidence type="ECO:0000313" key="1">
    <source>
        <dbReference type="EMBL" id="MBB3048980.1"/>
    </source>
</evidence>
<sequence length="34" mass="3786">MRVISSLVIAMCIDNAQAAVYKCETVELHPKLTH</sequence>